<evidence type="ECO:0000313" key="2">
    <source>
        <dbReference type="EMBL" id="CAF4897640.1"/>
    </source>
</evidence>
<evidence type="ECO:0000313" key="1">
    <source>
        <dbReference type="EMBL" id="CAF1020191.1"/>
    </source>
</evidence>
<dbReference type="EMBL" id="CAJOBH010166822">
    <property type="protein sequence ID" value="CAF4897640.1"/>
    <property type="molecule type" value="Genomic_DNA"/>
</dbReference>
<comment type="caution">
    <text evidence="1">The sequence shown here is derived from an EMBL/GenBank/DDBJ whole genome shotgun (WGS) entry which is preliminary data.</text>
</comment>
<sequence>GTHLFNSLAELRDQLPNVIGDIPGKSLLIGMEMVTDKESRKPFPVEKMNAI</sequence>
<name>A0A814I6B2_9BILA</name>
<evidence type="ECO:0000313" key="3">
    <source>
        <dbReference type="Proteomes" id="UP000663855"/>
    </source>
</evidence>
<dbReference type="AlphaFoldDB" id="A0A814I6B2"/>
<proteinExistence type="predicted"/>
<gene>
    <name evidence="2" type="ORF">BYL167_LOCUS52036</name>
    <name evidence="1" type="ORF">CJN711_LOCUS3277</name>
</gene>
<accession>A0A814I6B2</accession>
<reference evidence="1" key="1">
    <citation type="submission" date="2021-02" db="EMBL/GenBank/DDBJ databases">
        <authorList>
            <person name="Nowell W R."/>
        </authorList>
    </citation>
    <scope>NUCLEOTIDE SEQUENCE</scope>
</reference>
<dbReference type="Proteomes" id="UP000681967">
    <property type="component" value="Unassembled WGS sequence"/>
</dbReference>
<dbReference type="InterPro" id="IPR015422">
    <property type="entry name" value="PyrdxlP-dep_Trfase_small"/>
</dbReference>
<dbReference type="EMBL" id="CAJNOV010000342">
    <property type="protein sequence ID" value="CAF1020191.1"/>
    <property type="molecule type" value="Genomic_DNA"/>
</dbReference>
<dbReference type="Gene3D" id="3.90.1150.10">
    <property type="entry name" value="Aspartate Aminotransferase, domain 1"/>
    <property type="match status" value="1"/>
</dbReference>
<protein>
    <submittedName>
        <fullName evidence="1">Uncharacterized protein</fullName>
    </submittedName>
</protein>
<dbReference type="Proteomes" id="UP000663855">
    <property type="component" value="Unassembled WGS sequence"/>
</dbReference>
<feature type="non-terminal residue" evidence="1">
    <location>
        <position position="1"/>
    </location>
</feature>
<organism evidence="1 3">
    <name type="scientific">Rotaria magnacalcarata</name>
    <dbReference type="NCBI Taxonomy" id="392030"/>
    <lineage>
        <taxon>Eukaryota</taxon>
        <taxon>Metazoa</taxon>
        <taxon>Spiralia</taxon>
        <taxon>Gnathifera</taxon>
        <taxon>Rotifera</taxon>
        <taxon>Eurotatoria</taxon>
        <taxon>Bdelloidea</taxon>
        <taxon>Philodinida</taxon>
        <taxon>Philodinidae</taxon>
        <taxon>Rotaria</taxon>
    </lineage>
</organism>